<dbReference type="GO" id="GO:0003700">
    <property type="term" value="F:DNA-binding transcription factor activity"/>
    <property type="evidence" value="ECO:0007669"/>
    <property type="project" value="TreeGrafter"/>
</dbReference>
<evidence type="ECO:0000313" key="6">
    <source>
        <dbReference type="EMBL" id="MBB5660272.1"/>
    </source>
</evidence>
<dbReference type="Gene3D" id="1.10.357.10">
    <property type="entry name" value="Tetracycline Repressor, domain 2"/>
    <property type="match status" value="1"/>
</dbReference>
<dbReference type="EMBL" id="JACIJB010000002">
    <property type="protein sequence ID" value="MBB5660272.1"/>
    <property type="molecule type" value="Genomic_DNA"/>
</dbReference>
<keyword evidence="3" id="KW-0804">Transcription</keyword>
<dbReference type="PRINTS" id="PR00455">
    <property type="entry name" value="HTHTETR"/>
</dbReference>
<feature type="DNA-binding region" description="H-T-H motif" evidence="4">
    <location>
        <begin position="37"/>
        <end position="56"/>
    </location>
</feature>
<dbReference type="AlphaFoldDB" id="A0A7W9A322"/>
<keyword evidence="7" id="KW-1185">Reference proteome</keyword>
<dbReference type="InterPro" id="IPR036271">
    <property type="entry name" value="Tet_transcr_reg_TetR-rel_C_sf"/>
</dbReference>
<dbReference type="PANTHER" id="PTHR30055:SF234">
    <property type="entry name" value="HTH-TYPE TRANSCRIPTIONAL REGULATOR BETI"/>
    <property type="match status" value="1"/>
</dbReference>
<evidence type="ECO:0000313" key="7">
    <source>
        <dbReference type="Proteomes" id="UP000548978"/>
    </source>
</evidence>
<proteinExistence type="predicted"/>
<dbReference type="Pfam" id="PF17920">
    <property type="entry name" value="TetR_C_16"/>
    <property type="match status" value="1"/>
</dbReference>
<dbReference type="InterPro" id="IPR009057">
    <property type="entry name" value="Homeodomain-like_sf"/>
</dbReference>
<comment type="caution">
    <text evidence="6">The sequence shown here is derived from an EMBL/GenBank/DDBJ whole genome shotgun (WGS) entry which is preliminary data.</text>
</comment>
<dbReference type="GO" id="GO:0000976">
    <property type="term" value="F:transcription cis-regulatory region binding"/>
    <property type="evidence" value="ECO:0007669"/>
    <property type="project" value="TreeGrafter"/>
</dbReference>
<dbReference type="RefSeq" id="WP_123287720.1">
    <property type="nucleotide sequence ID" value="NZ_JACIJB010000002.1"/>
</dbReference>
<name>A0A7W9A322_9CAUL</name>
<protein>
    <submittedName>
        <fullName evidence="6">AcrR family transcriptional regulator</fullName>
    </submittedName>
</protein>
<dbReference type="OrthoDB" id="2356263at2"/>
<dbReference type="SUPFAM" id="SSF46689">
    <property type="entry name" value="Homeodomain-like"/>
    <property type="match status" value="1"/>
</dbReference>
<evidence type="ECO:0000256" key="1">
    <source>
        <dbReference type="ARBA" id="ARBA00023015"/>
    </source>
</evidence>
<dbReference type="InterPro" id="IPR050109">
    <property type="entry name" value="HTH-type_TetR-like_transc_reg"/>
</dbReference>
<gene>
    <name evidence="6" type="ORF">FHS65_001012</name>
</gene>
<keyword evidence="2 4" id="KW-0238">DNA-binding</keyword>
<dbReference type="InterPro" id="IPR041678">
    <property type="entry name" value="TetR_C_16"/>
</dbReference>
<dbReference type="SUPFAM" id="SSF48498">
    <property type="entry name" value="Tetracyclin repressor-like, C-terminal domain"/>
    <property type="match status" value="1"/>
</dbReference>
<evidence type="ECO:0000256" key="4">
    <source>
        <dbReference type="PROSITE-ProRule" id="PRU00335"/>
    </source>
</evidence>
<reference evidence="6 7" key="1">
    <citation type="submission" date="2020-08" db="EMBL/GenBank/DDBJ databases">
        <title>Genomic Encyclopedia of Type Strains, Phase IV (KMG-IV): sequencing the most valuable type-strain genomes for metagenomic binning, comparative biology and taxonomic classification.</title>
        <authorList>
            <person name="Goeker M."/>
        </authorList>
    </citation>
    <scope>NUCLEOTIDE SEQUENCE [LARGE SCALE GENOMIC DNA]</scope>
    <source>
        <strain evidence="6 7">DSM 24448</strain>
    </source>
</reference>
<dbReference type="Pfam" id="PF00440">
    <property type="entry name" value="TetR_N"/>
    <property type="match status" value="1"/>
</dbReference>
<feature type="domain" description="HTH tetR-type" evidence="5">
    <location>
        <begin position="14"/>
        <end position="74"/>
    </location>
</feature>
<dbReference type="PROSITE" id="PS50977">
    <property type="entry name" value="HTH_TETR_2"/>
    <property type="match status" value="1"/>
</dbReference>
<keyword evidence="1" id="KW-0805">Transcription regulation</keyword>
<organism evidence="6 7">
    <name type="scientific">Brevundimonas halotolerans</name>
    <dbReference type="NCBI Taxonomy" id="69670"/>
    <lineage>
        <taxon>Bacteria</taxon>
        <taxon>Pseudomonadati</taxon>
        <taxon>Pseudomonadota</taxon>
        <taxon>Alphaproteobacteria</taxon>
        <taxon>Caulobacterales</taxon>
        <taxon>Caulobacteraceae</taxon>
        <taxon>Brevundimonas</taxon>
    </lineage>
</organism>
<evidence type="ECO:0000256" key="2">
    <source>
        <dbReference type="ARBA" id="ARBA00023125"/>
    </source>
</evidence>
<dbReference type="InterPro" id="IPR001647">
    <property type="entry name" value="HTH_TetR"/>
</dbReference>
<dbReference type="Proteomes" id="UP000548978">
    <property type="component" value="Unassembled WGS sequence"/>
</dbReference>
<sequence>MAFPVCGPRPRNAAATRASILEAAQNRFARESYDDVGMRDIAGDAGVDPALIVRYFGSKEGLFRAALDHCHEGSTLLDGDRETFATRIAHEIVYGTKSPKKMQGLQIILRSMSSARAMEVVQQQSCEQFMNPLTTWIGGDHGAVSARMAAALMMGMTVSKEITGGLDLSEAECRSLEQRLARVLQDIIDGA</sequence>
<evidence type="ECO:0000256" key="3">
    <source>
        <dbReference type="ARBA" id="ARBA00023163"/>
    </source>
</evidence>
<accession>A0A7W9A322</accession>
<dbReference type="PANTHER" id="PTHR30055">
    <property type="entry name" value="HTH-TYPE TRANSCRIPTIONAL REGULATOR RUTR"/>
    <property type="match status" value="1"/>
</dbReference>
<evidence type="ECO:0000259" key="5">
    <source>
        <dbReference type="PROSITE" id="PS50977"/>
    </source>
</evidence>